<sequence length="105" mass="11504">MNRATFMTAVSRTKRRDSDNAAAVEKRRWVTFASARSASSRIFVAHDHCPSELCCATICEPPSSEGHDEFTDLAHRLSSEIIDMPTCAAAEFRFDAKASLPGVLA</sequence>
<dbReference type="Proteomes" id="UP001365846">
    <property type="component" value="Unassembled WGS sequence"/>
</dbReference>
<proteinExistence type="predicted"/>
<reference evidence="1 2" key="1">
    <citation type="submission" date="2024-03" db="EMBL/GenBank/DDBJ databases">
        <title>Novel species of the genus Variovorax.</title>
        <authorList>
            <person name="Liu Q."/>
            <person name="Xin Y.-H."/>
        </authorList>
    </citation>
    <scope>NUCLEOTIDE SEQUENCE [LARGE SCALE GENOMIC DNA]</scope>
    <source>
        <strain evidence="1 2">KACC 18899</strain>
    </source>
</reference>
<evidence type="ECO:0000313" key="2">
    <source>
        <dbReference type="Proteomes" id="UP001365846"/>
    </source>
</evidence>
<organism evidence="1 2">
    <name type="scientific">Variovorax ureilyticus</name>
    <dbReference type="NCBI Taxonomy" id="1836198"/>
    <lineage>
        <taxon>Bacteria</taxon>
        <taxon>Pseudomonadati</taxon>
        <taxon>Pseudomonadota</taxon>
        <taxon>Betaproteobacteria</taxon>
        <taxon>Burkholderiales</taxon>
        <taxon>Comamonadaceae</taxon>
        <taxon>Variovorax</taxon>
    </lineage>
</organism>
<dbReference type="RefSeq" id="WP_340360432.1">
    <property type="nucleotide sequence ID" value="NZ_JBBKZU010000018.1"/>
</dbReference>
<keyword evidence="2" id="KW-1185">Reference proteome</keyword>
<dbReference type="EMBL" id="JBBKZU010000018">
    <property type="protein sequence ID" value="MEJ8815216.1"/>
    <property type="molecule type" value="Genomic_DNA"/>
</dbReference>
<comment type="caution">
    <text evidence="1">The sequence shown here is derived from an EMBL/GenBank/DDBJ whole genome shotgun (WGS) entry which is preliminary data.</text>
</comment>
<gene>
    <name evidence="1" type="ORF">WKW77_29395</name>
</gene>
<evidence type="ECO:0000313" key="1">
    <source>
        <dbReference type="EMBL" id="MEJ8815216.1"/>
    </source>
</evidence>
<protein>
    <submittedName>
        <fullName evidence="1">Uncharacterized protein</fullName>
    </submittedName>
</protein>
<accession>A0ABU8VNX4</accession>
<name>A0ABU8VNX4_9BURK</name>